<dbReference type="Proteomes" id="UP001064048">
    <property type="component" value="Chromosome 12"/>
</dbReference>
<name>A0ACC0JY18_CHOFU</name>
<evidence type="ECO:0000313" key="2">
    <source>
        <dbReference type="Proteomes" id="UP001064048"/>
    </source>
</evidence>
<proteinExistence type="predicted"/>
<protein>
    <submittedName>
        <fullName evidence="1">Uncharacterized protein</fullName>
    </submittedName>
</protein>
<dbReference type="EMBL" id="CM046112">
    <property type="protein sequence ID" value="KAI8428897.1"/>
    <property type="molecule type" value="Genomic_DNA"/>
</dbReference>
<sequence length="470" mass="51827">MADQFCLRWNNFQTNIVSALDSLKCSEDLVDVTLTCEGRNIKAHKVILSACSPYFRNVFKENPCQHPVIILKDVSADDIVSLLSYMYQGEVFIEESKLSSFLHTAALLQVKGLTGVTQQKENFTSPNTSNKLYTQLTISAKTQLGATNKEVKMPALKKRRSSTSDKPNDIGEGHKKSKLVESCDIYTKSHLSHLMVENPVFAVEKKIDKKIENSSEPILANGKNSKLNQINAQGDNIPLLIKTEQNDDNSPISGPTTNLENDDSLPDYENSMLARSLLSGINPSKSDLSANINSSAKKVTNVTDVCASRSKDTINDSPSCTNSTTKSPIKVVPSDELFVKPEKQSPKSDIEYEPEVLLSEQQDSMDADNNFSSEQSQALLLLAGMSSVSGLASGASTSQGVSHQQSNHAAICGDCPHCGMKYSNQSALKYHVRLMHSDLTNRLCCYLCPRSFTMRETFKEHMWTSHGQRN</sequence>
<keyword evidence="2" id="KW-1185">Reference proteome</keyword>
<accession>A0ACC0JY18</accession>
<reference evidence="1 2" key="1">
    <citation type="journal article" date="2022" name="Genome Biol. Evol.">
        <title>The Spruce Budworm Genome: Reconstructing the Evolutionary History of Antifreeze Proteins.</title>
        <authorList>
            <person name="Beliveau C."/>
            <person name="Gagne P."/>
            <person name="Picq S."/>
            <person name="Vernygora O."/>
            <person name="Keeling C.I."/>
            <person name="Pinkney K."/>
            <person name="Doucet D."/>
            <person name="Wen F."/>
            <person name="Johnston J.S."/>
            <person name="Maaroufi H."/>
            <person name="Boyle B."/>
            <person name="Laroche J."/>
            <person name="Dewar K."/>
            <person name="Juretic N."/>
            <person name="Blackburn G."/>
            <person name="Nisole A."/>
            <person name="Brunet B."/>
            <person name="Brandao M."/>
            <person name="Lumley L."/>
            <person name="Duan J."/>
            <person name="Quan G."/>
            <person name="Lucarotti C.J."/>
            <person name="Roe A.D."/>
            <person name="Sperling F.A.H."/>
            <person name="Levesque R.C."/>
            <person name="Cusson M."/>
        </authorList>
    </citation>
    <scope>NUCLEOTIDE SEQUENCE [LARGE SCALE GENOMIC DNA]</scope>
    <source>
        <strain evidence="1">Glfc:IPQL:Cfum</strain>
    </source>
</reference>
<gene>
    <name evidence="1" type="ORF">MSG28_007530</name>
</gene>
<comment type="caution">
    <text evidence="1">The sequence shown here is derived from an EMBL/GenBank/DDBJ whole genome shotgun (WGS) entry which is preliminary data.</text>
</comment>
<evidence type="ECO:0000313" key="1">
    <source>
        <dbReference type="EMBL" id="KAI8428897.1"/>
    </source>
</evidence>
<organism evidence="1 2">
    <name type="scientific">Choristoneura fumiferana</name>
    <name type="common">Spruce budworm moth</name>
    <name type="synonym">Archips fumiferana</name>
    <dbReference type="NCBI Taxonomy" id="7141"/>
    <lineage>
        <taxon>Eukaryota</taxon>
        <taxon>Metazoa</taxon>
        <taxon>Ecdysozoa</taxon>
        <taxon>Arthropoda</taxon>
        <taxon>Hexapoda</taxon>
        <taxon>Insecta</taxon>
        <taxon>Pterygota</taxon>
        <taxon>Neoptera</taxon>
        <taxon>Endopterygota</taxon>
        <taxon>Lepidoptera</taxon>
        <taxon>Glossata</taxon>
        <taxon>Ditrysia</taxon>
        <taxon>Tortricoidea</taxon>
        <taxon>Tortricidae</taxon>
        <taxon>Tortricinae</taxon>
        <taxon>Choristoneura</taxon>
    </lineage>
</organism>